<proteinExistence type="predicted"/>
<accession>A0A1Q4VAF9</accession>
<dbReference type="InterPro" id="IPR036322">
    <property type="entry name" value="WD40_repeat_dom_sf"/>
</dbReference>
<dbReference type="CDD" id="cd14014">
    <property type="entry name" value="STKc_PknB_like"/>
    <property type="match status" value="1"/>
</dbReference>
<dbReference type="SUPFAM" id="SSF48452">
    <property type="entry name" value="TPR-like"/>
    <property type="match status" value="1"/>
</dbReference>
<dbReference type="PROSITE" id="PS50082">
    <property type="entry name" value="WD_REPEATS_2"/>
    <property type="match status" value="5"/>
</dbReference>
<gene>
    <name evidence="5" type="ORF">AB852_11830</name>
</gene>
<reference evidence="5 6" key="1">
    <citation type="submission" date="2015-06" db="EMBL/GenBank/DDBJ databases">
        <title>Cloning and characterization of the uncialamcin biosynthetic gene cluster.</title>
        <authorList>
            <person name="Yan X."/>
            <person name="Huang T."/>
            <person name="Ge H."/>
            <person name="Shen B."/>
        </authorList>
    </citation>
    <scope>NUCLEOTIDE SEQUENCE [LARGE SCALE GENOMIC DNA]</scope>
    <source>
        <strain evidence="5 6">DCA2648</strain>
    </source>
</reference>
<dbReference type="SUPFAM" id="SSF50978">
    <property type="entry name" value="WD40 repeat-like"/>
    <property type="match status" value="2"/>
</dbReference>
<keyword evidence="6" id="KW-1185">Reference proteome</keyword>
<dbReference type="AlphaFoldDB" id="A0A1Q4VAF9"/>
<organism evidence="5 6">
    <name type="scientific">Streptomyces uncialis</name>
    <dbReference type="NCBI Taxonomy" id="1048205"/>
    <lineage>
        <taxon>Bacteria</taxon>
        <taxon>Bacillati</taxon>
        <taxon>Actinomycetota</taxon>
        <taxon>Actinomycetes</taxon>
        <taxon>Kitasatosporales</taxon>
        <taxon>Streptomycetaceae</taxon>
        <taxon>Streptomyces</taxon>
    </lineage>
</organism>
<feature type="repeat" description="WD" evidence="3">
    <location>
        <begin position="1099"/>
        <end position="1131"/>
    </location>
</feature>
<feature type="repeat" description="WD" evidence="3">
    <location>
        <begin position="851"/>
        <end position="883"/>
    </location>
</feature>
<evidence type="ECO:0000313" key="6">
    <source>
        <dbReference type="Proteomes" id="UP000186455"/>
    </source>
</evidence>
<evidence type="ECO:0000256" key="2">
    <source>
        <dbReference type="ARBA" id="ARBA00022737"/>
    </source>
</evidence>
<dbReference type="RefSeq" id="WP_073786880.1">
    <property type="nucleotide sequence ID" value="NZ_LFBV01000002.1"/>
</dbReference>
<dbReference type="EMBL" id="LFBV01000002">
    <property type="protein sequence ID" value="OKH94842.1"/>
    <property type="molecule type" value="Genomic_DNA"/>
</dbReference>
<dbReference type="GO" id="GO:0005524">
    <property type="term" value="F:ATP binding"/>
    <property type="evidence" value="ECO:0007669"/>
    <property type="project" value="InterPro"/>
</dbReference>
<dbReference type="InterPro" id="IPR008271">
    <property type="entry name" value="Ser/Thr_kinase_AS"/>
</dbReference>
<dbReference type="PROSITE" id="PS50294">
    <property type="entry name" value="WD_REPEATS_REGION"/>
    <property type="match status" value="2"/>
</dbReference>
<dbReference type="Gene3D" id="2.130.10.10">
    <property type="entry name" value="YVTN repeat-like/Quinoprotein amine dehydrogenase"/>
    <property type="match status" value="4"/>
</dbReference>
<dbReference type="Pfam" id="PF00400">
    <property type="entry name" value="WD40"/>
    <property type="match status" value="3"/>
</dbReference>
<evidence type="ECO:0000259" key="4">
    <source>
        <dbReference type="PROSITE" id="PS50011"/>
    </source>
</evidence>
<dbReference type="InterPro" id="IPR015943">
    <property type="entry name" value="WD40/YVTN_repeat-like_dom_sf"/>
</dbReference>
<protein>
    <recommendedName>
        <fullName evidence="4">Protein kinase domain-containing protein</fullName>
    </recommendedName>
</protein>
<feature type="repeat" description="WD" evidence="3">
    <location>
        <begin position="968"/>
        <end position="1010"/>
    </location>
</feature>
<dbReference type="PROSITE" id="PS00108">
    <property type="entry name" value="PROTEIN_KINASE_ST"/>
    <property type="match status" value="1"/>
</dbReference>
<feature type="domain" description="Protein kinase" evidence="4">
    <location>
        <begin position="16"/>
        <end position="296"/>
    </location>
</feature>
<keyword evidence="1 3" id="KW-0853">WD repeat</keyword>
<dbReference type="PROSITE" id="PS00678">
    <property type="entry name" value="WD_REPEATS_1"/>
    <property type="match status" value="2"/>
</dbReference>
<evidence type="ECO:0000256" key="3">
    <source>
        <dbReference type="PROSITE-ProRule" id="PRU00221"/>
    </source>
</evidence>
<dbReference type="Gene3D" id="1.25.40.10">
    <property type="entry name" value="Tetratricopeptide repeat domain"/>
    <property type="match status" value="1"/>
</dbReference>
<feature type="repeat" description="WD" evidence="3">
    <location>
        <begin position="1132"/>
        <end position="1166"/>
    </location>
</feature>
<dbReference type="InterPro" id="IPR011009">
    <property type="entry name" value="Kinase-like_dom_sf"/>
</dbReference>
<evidence type="ECO:0000313" key="5">
    <source>
        <dbReference type="EMBL" id="OKH94842.1"/>
    </source>
</evidence>
<dbReference type="Proteomes" id="UP000186455">
    <property type="component" value="Unassembled WGS sequence"/>
</dbReference>
<dbReference type="CDD" id="cd00200">
    <property type="entry name" value="WD40"/>
    <property type="match status" value="1"/>
</dbReference>
<sequence length="1177" mass="125271">MAVGNWRRGEIVLGRYEVLDVLDNGGMGLVFRVRHRDWQTDLALKVPRPELLRVPADGDAFAAEAGTWAGLDPHPHVVNCVYVRRIDGSPCVFAEWVDGGNLAERVRGRRPQGGGETARLLDLAVQIAWGIAHAHRGGVVHQDIKPANVMVTGDGIAKVSDFGLANARAAAGESAVAPPGVSLFAGYGGMTPAYCSPEQAEARAGARLAMTRATDVWSWALCVLEMFTGGPPCRLGQSAPEVFEVLVEAASRGSGVAAMPRALVDLLRRCFTLDPAARPHDLDGLAAEVAAIHADTVGEPYPRARPAGTRLLADGLSNRALSLLDLGREEEAELMWREAAGVDPHHPSAVHNWALYRWRRGRIGDTEVVSALRAARTVRGGRWDGDPLLGLAQLERGADDEARALLADAPGTPEFEAGRRELARRPAAVAPLRVSGHRGGVSALAVDGAGTVALSGGAEGCVRVWDLPGGRCRHELSGARGGRIVSVAVSADGRYGVVARRDGPVEWWDLATGTPRYRLTDRPARVTAVAVTSRGVCFLGDEQGLVGRWEPGAGPAVRELGRHGGTRTVAAGTAPDPCAVTHVAAGQDGAVVVSVAERGGLTSVYVWDTALGRVRHRLERSADLRLTGLDRVALSPDGGYALLTGRFGSEARIWAAHDDRVRDTVPDSIDPHVAVALSADGTIAVSGGTGGHTARVWETGSGRCLRTFALPSGGSTPGGMVSSGRVAVSGDASTAVVADQDGGLWVHRLPPTGFRAAWSYARPRSAADLGDTASQFRELLDGAERRVADGRTADAARLLRTARSLPGFERHPELRAAWAALGRGRERTGVLAVLRRYDMRGGTWTFTPRVTLAVESDGDVMITGGGDGALRVWELQSGRGMFAFPDRAGKPHTVLIADDEPTAVTADWSGTAFVWDLEGGVRRDALLGKHGRVKCVAMSADGRYALVGDEGGALVLWRLRPAAAVRVTAAHTGPVSRVALSRDGRYAVSTGHQDRIARVWRTATGEELFSFPLGTMPVGPRGMRFSPDGERLYVNAQPVMTCWEVPTGRGLFSVEVSYRDTLAMSADCRVGVTSGVGCLVVWDAVRGRTIRELPHSAVAFDISPDGGYVLSAGYDHTLRLWDVRTGRCAHVLDGHPRRIMDVLFTADGRNALSTDARPAIRLWEFDWDHDFGPAVSP</sequence>
<dbReference type="PANTHER" id="PTHR19848:SF8">
    <property type="entry name" value="F-BOX AND WD REPEAT DOMAIN CONTAINING 7"/>
    <property type="match status" value="1"/>
</dbReference>
<dbReference type="PANTHER" id="PTHR19848">
    <property type="entry name" value="WD40 REPEAT PROTEIN"/>
    <property type="match status" value="1"/>
</dbReference>
<feature type="repeat" description="WD" evidence="3">
    <location>
        <begin position="434"/>
        <end position="475"/>
    </location>
</feature>
<dbReference type="STRING" id="1048205.AB852_11830"/>
<comment type="caution">
    <text evidence="5">The sequence shown here is derived from an EMBL/GenBank/DDBJ whole genome shotgun (WGS) entry which is preliminary data.</text>
</comment>
<dbReference type="SUPFAM" id="SSF56112">
    <property type="entry name" value="Protein kinase-like (PK-like)"/>
    <property type="match status" value="1"/>
</dbReference>
<dbReference type="SMART" id="SM00320">
    <property type="entry name" value="WD40"/>
    <property type="match status" value="12"/>
</dbReference>
<name>A0A1Q4VAF9_9ACTN</name>
<keyword evidence="2" id="KW-0677">Repeat</keyword>
<dbReference type="SMART" id="SM00220">
    <property type="entry name" value="S_TKc"/>
    <property type="match status" value="1"/>
</dbReference>
<dbReference type="GO" id="GO:0004672">
    <property type="term" value="F:protein kinase activity"/>
    <property type="evidence" value="ECO:0007669"/>
    <property type="project" value="InterPro"/>
</dbReference>
<dbReference type="Gene3D" id="1.10.510.10">
    <property type="entry name" value="Transferase(Phosphotransferase) domain 1"/>
    <property type="match status" value="1"/>
</dbReference>
<dbReference type="InterPro" id="IPR000719">
    <property type="entry name" value="Prot_kinase_dom"/>
</dbReference>
<dbReference type="InterPro" id="IPR019775">
    <property type="entry name" value="WD40_repeat_CS"/>
</dbReference>
<dbReference type="Pfam" id="PF00069">
    <property type="entry name" value="Pkinase"/>
    <property type="match status" value="1"/>
</dbReference>
<dbReference type="InterPro" id="IPR001680">
    <property type="entry name" value="WD40_rpt"/>
</dbReference>
<dbReference type="InterPro" id="IPR011990">
    <property type="entry name" value="TPR-like_helical_dom_sf"/>
</dbReference>
<evidence type="ECO:0000256" key="1">
    <source>
        <dbReference type="ARBA" id="ARBA00022574"/>
    </source>
</evidence>
<dbReference type="PROSITE" id="PS50011">
    <property type="entry name" value="PROTEIN_KINASE_DOM"/>
    <property type="match status" value="1"/>
</dbReference>